<dbReference type="InterPro" id="IPR002525">
    <property type="entry name" value="Transp_IS110-like_N"/>
</dbReference>
<dbReference type="RefSeq" id="WP_173132975.1">
    <property type="nucleotide sequence ID" value="NZ_JABRWJ010000012.1"/>
</dbReference>
<dbReference type="Proteomes" id="UP000737171">
    <property type="component" value="Unassembled WGS sequence"/>
</dbReference>
<evidence type="ECO:0000259" key="3">
    <source>
        <dbReference type="Pfam" id="PF02371"/>
    </source>
</evidence>
<name>A0ABX2ESP7_9BURK</name>
<keyword evidence="1" id="KW-0175">Coiled coil</keyword>
<evidence type="ECO:0000313" key="5">
    <source>
        <dbReference type="Proteomes" id="UP000737171"/>
    </source>
</evidence>
<dbReference type="EMBL" id="JABRWJ010000012">
    <property type="protein sequence ID" value="NRF71564.1"/>
    <property type="molecule type" value="Genomic_DNA"/>
</dbReference>
<dbReference type="Pfam" id="PF02371">
    <property type="entry name" value="Transposase_20"/>
    <property type="match status" value="1"/>
</dbReference>
<keyword evidence="5" id="KW-1185">Reference proteome</keyword>
<feature type="domain" description="Transposase IS116/IS110/IS902 C-terminal" evidence="3">
    <location>
        <begin position="205"/>
        <end position="288"/>
    </location>
</feature>
<dbReference type="InterPro" id="IPR047650">
    <property type="entry name" value="Transpos_IS110"/>
</dbReference>
<dbReference type="NCBIfam" id="NF033542">
    <property type="entry name" value="transpos_IS110"/>
    <property type="match status" value="1"/>
</dbReference>
<dbReference type="InterPro" id="IPR003346">
    <property type="entry name" value="Transposase_20"/>
</dbReference>
<evidence type="ECO:0000313" key="4">
    <source>
        <dbReference type="EMBL" id="NRF71564.1"/>
    </source>
</evidence>
<proteinExistence type="predicted"/>
<evidence type="ECO:0000256" key="1">
    <source>
        <dbReference type="SAM" id="Coils"/>
    </source>
</evidence>
<dbReference type="PANTHER" id="PTHR33055">
    <property type="entry name" value="TRANSPOSASE FOR INSERTION SEQUENCE ELEMENT IS1111A"/>
    <property type="match status" value="1"/>
</dbReference>
<comment type="caution">
    <text evidence="4">The sequence shown here is derived from an EMBL/GenBank/DDBJ whole genome shotgun (WGS) entry which is preliminary data.</text>
</comment>
<feature type="domain" description="Transposase IS110-like N-terminal" evidence="2">
    <location>
        <begin position="18"/>
        <end position="163"/>
    </location>
</feature>
<protein>
    <submittedName>
        <fullName evidence="4">IS110 family transposase</fullName>
    </submittedName>
</protein>
<accession>A0ABX2ESP7</accession>
<dbReference type="Pfam" id="PF01548">
    <property type="entry name" value="DEDD_Tnp_IS110"/>
    <property type="match status" value="1"/>
</dbReference>
<organism evidence="4 5">
    <name type="scientific">Pseudaquabacterium terrae</name>
    <dbReference type="NCBI Taxonomy" id="2732868"/>
    <lineage>
        <taxon>Bacteria</taxon>
        <taxon>Pseudomonadati</taxon>
        <taxon>Pseudomonadota</taxon>
        <taxon>Betaproteobacteria</taxon>
        <taxon>Burkholderiales</taxon>
        <taxon>Sphaerotilaceae</taxon>
        <taxon>Pseudaquabacterium</taxon>
    </lineage>
</organism>
<evidence type="ECO:0000259" key="2">
    <source>
        <dbReference type="Pfam" id="PF01548"/>
    </source>
</evidence>
<gene>
    <name evidence="4" type="ORF">HLB44_31715</name>
</gene>
<dbReference type="PANTHER" id="PTHR33055:SF3">
    <property type="entry name" value="PUTATIVE TRANSPOSASE FOR IS117-RELATED"/>
    <property type="match status" value="1"/>
</dbReference>
<feature type="coiled-coil region" evidence="1">
    <location>
        <begin position="171"/>
        <end position="198"/>
    </location>
</feature>
<sequence>MTDAARESDPDGRHLDYIGIDMAKARFEWGVHGARSTQSVTNEPAGFVALLADLREHRVGLIVIEATGGLEHALASLLLDAGLPVAVVNPRAAREFARSMGHLAKTDAIDALALAHYAHTLAHKADQAGVQVAPAPAHLEALQAMVLRRRQLMDMRVAETNRRQGPMRVLRKSIDAVIKTLNEQIDALDKEIGTHLDQHFKELDKRFEHIKGIGPNTCAAIVAFMPELGQISNARAAKLAGLAPLNNDSGSSRGKRSIWGGRSIVRCALHMATLSAVRFNPVIRPFYQRLLTAGKPKKVAMTACSHKLLRILNAMARSGKPWNPDLHGVTA</sequence>
<reference evidence="4 5" key="1">
    <citation type="submission" date="2020-05" db="EMBL/GenBank/DDBJ databases">
        <title>Aquincola sp. isolate from soil.</title>
        <authorList>
            <person name="Han J."/>
            <person name="Kim D.-U."/>
        </authorList>
    </citation>
    <scope>NUCLEOTIDE SEQUENCE [LARGE SCALE GENOMIC DNA]</scope>
    <source>
        <strain evidence="4 5">S2</strain>
    </source>
</reference>